<dbReference type="GO" id="GO:0046872">
    <property type="term" value="F:metal ion binding"/>
    <property type="evidence" value="ECO:0007669"/>
    <property type="project" value="InterPro"/>
</dbReference>
<dbReference type="PROSITE" id="PS00867">
    <property type="entry name" value="CPSASE_2"/>
    <property type="match status" value="1"/>
</dbReference>
<proteinExistence type="predicted"/>
<dbReference type="GO" id="GO:0005524">
    <property type="term" value="F:ATP binding"/>
    <property type="evidence" value="ECO:0007669"/>
    <property type="project" value="InterPro"/>
</dbReference>
<dbReference type="Gene3D" id="3.30.470.20">
    <property type="entry name" value="ATP-grasp fold, B domain"/>
    <property type="match status" value="1"/>
</dbReference>
<dbReference type="SUPFAM" id="SSF56059">
    <property type="entry name" value="Glutathione synthetase ATP-binding domain-like"/>
    <property type="match status" value="1"/>
</dbReference>
<dbReference type="PROSITE" id="PS50975">
    <property type="entry name" value="ATP_GRASP"/>
    <property type="match status" value="1"/>
</dbReference>
<evidence type="ECO:0000313" key="2">
    <source>
        <dbReference type="EMBL" id="SUZ67461.1"/>
    </source>
</evidence>
<dbReference type="AlphaFoldDB" id="A0A381PKE4"/>
<gene>
    <name evidence="2" type="ORF">METZ01_LOCUS20315</name>
</gene>
<dbReference type="InterPro" id="IPR005479">
    <property type="entry name" value="CPAse_ATP-bd"/>
</dbReference>
<dbReference type="EMBL" id="UINC01001013">
    <property type="protein sequence ID" value="SUZ67461.1"/>
    <property type="molecule type" value="Genomic_DNA"/>
</dbReference>
<dbReference type="InterPro" id="IPR011761">
    <property type="entry name" value="ATP-grasp"/>
</dbReference>
<protein>
    <recommendedName>
        <fullName evidence="1">ATP-grasp domain-containing protein</fullName>
    </recommendedName>
</protein>
<feature type="domain" description="ATP-grasp" evidence="1">
    <location>
        <begin position="113"/>
        <end position="296"/>
    </location>
</feature>
<evidence type="ECO:0000259" key="1">
    <source>
        <dbReference type="PROSITE" id="PS50975"/>
    </source>
</evidence>
<accession>A0A381PKE4</accession>
<name>A0A381PKE4_9ZZZZ</name>
<reference evidence="2" key="1">
    <citation type="submission" date="2018-05" db="EMBL/GenBank/DDBJ databases">
        <authorList>
            <person name="Lanie J.A."/>
            <person name="Ng W.-L."/>
            <person name="Kazmierczak K.M."/>
            <person name="Andrzejewski T.M."/>
            <person name="Davidsen T.M."/>
            <person name="Wayne K.J."/>
            <person name="Tettelin H."/>
            <person name="Glass J.I."/>
            <person name="Rusch D."/>
            <person name="Podicherti R."/>
            <person name="Tsui H.-C.T."/>
            <person name="Winkler M.E."/>
        </authorList>
    </citation>
    <scope>NUCLEOTIDE SEQUENCE</scope>
</reference>
<organism evidence="2">
    <name type="scientific">marine metagenome</name>
    <dbReference type="NCBI Taxonomy" id="408172"/>
    <lineage>
        <taxon>unclassified sequences</taxon>
        <taxon>metagenomes</taxon>
        <taxon>ecological metagenomes</taxon>
    </lineage>
</organism>
<sequence length="383" mass="42476">MALVFNAHGNGLGIARSLGTYGVPVAVLSPQRDLATESRYSRWLQSPAYSSAHFIPFLEQIGEVLPQPGVLYPLQDHLVELCVIHRQSLSHYYHLSLPTPRAFKALSDKGELLTTAKAVGVDTPTSRIGGPLPADFPLPAIVKPLAQIPEFKTRYGQKILRFSHRQELEANLEQMESFRPLIQAFIPGDEANLWTYGAAFLKGLPLAEYTGRKLIQYPPGAGDAAVAESVWEPSVAAVGRRLLRSVNYSGMAQVEFKVDPKGTLRLLEVNPRAWSWNSLPTASGSNLSLALYAALLNKSLPSELRTQRETHLRWRYGRLWLLATLRLLLEGRPSREVLALGRGQAINAILTQGDWGPLPLYLSQIVKTFLGEFALKARNFQPR</sequence>